<proteinExistence type="predicted"/>
<dbReference type="RefSeq" id="WP_271139522.1">
    <property type="nucleotide sequence ID" value="NZ_JAPYYP010000003.1"/>
</dbReference>
<protein>
    <submittedName>
        <fullName evidence="2">Suppressor of fused domain protein</fullName>
    </submittedName>
</protein>
<name>A0A9X3Z291_9BACL</name>
<dbReference type="InterPro" id="IPR020941">
    <property type="entry name" value="SUFU-like_domain"/>
</dbReference>
<feature type="domain" description="Suppressor of fused-like" evidence="1">
    <location>
        <begin position="30"/>
        <end position="174"/>
    </location>
</feature>
<evidence type="ECO:0000313" key="2">
    <source>
        <dbReference type="EMBL" id="MDA5107448.1"/>
    </source>
</evidence>
<evidence type="ECO:0000259" key="1">
    <source>
        <dbReference type="Pfam" id="PF05076"/>
    </source>
</evidence>
<sequence>MNVVTQLLHHFNHAFGSRGELYQSEEADVLIAVYPATRKRGWWTYATLELHQTGGTECVFYSYRFNPAMVTHLGHVAGQVARLWREQGRRLGDGDVFLLREPIAEGSCLRWALATSPYFEADGFDLFTDGSDVVRMMMLHAISESEAAFVKNEGLDALEKRFAETGVNSLDVTRPPVI</sequence>
<organism evidence="2 3">
    <name type="scientific">Brevibacillus thermoruber</name>
    <dbReference type="NCBI Taxonomy" id="33942"/>
    <lineage>
        <taxon>Bacteria</taxon>
        <taxon>Bacillati</taxon>
        <taxon>Bacillota</taxon>
        <taxon>Bacilli</taxon>
        <taxon>Bacillales</taxon>
        <taxon>Paenibacillaceae</taxon>
        <taxon>Brevibacillus</taxon>
    </lineage>
</organism>
<reference evidence="2" key="1">
    <citation type="submission" date="2022-12" db="EMBL/GenBank/DDBJ databases">
        <title>Draft genome sequence of the thermophilic strain Brevibacillus thermoruber HT42, isolated from Los Humeros, Puebla, Mexico, with biotechnological potential.</title>
        <authorList>
            <person name="Lara Sanchez J."/>
            <person name="Solis Palacios R."/>
            <person name="Bustos Baena A.S."/>
            <person name="Ruz Baez A.E."/>
            <person name="Espinosa Luna G."/>
            <person name="Oliart Ros R.M."/>
        </authorList>
    </citation>
    <scope>NUCLEOTIDE SEQUENCE</scope>
    <source>
        <strain evidence="2">HT42</strain>
    </source>
</reference>
<accession>A0A9X3Z291</accession>
<dbReference type="AlphaFoldDB" id="A0A9X3Z291"/>
<dbReference type="EMBL" id="JAPYYP010000003">
    <property type="protein sequence ID" value="MDA5107448.1"/>
    <property type="molecule type" value="Genomic_DNA"/>
</dbReference>
<dbReference type="Proteomes" id="UP001151071">
    <property type="component" value="Unassembled WGS sequence"/>
</dbReference>
<evidence type="ECO:0000313" key="3">
    <source>
        <dbReference type="Proteomes" id="UP001151071"/>
    </source>
</evidence>
<keyword evidence="3" id="KW-1185">Reference proteome</keyword>
<gene>
    <name evidence="2" type="ORF">O3V59_03670</name>
</gene>
<comment type="caution">
    <text evidence="2">The sequence shown here is derived from an EMBL/GenBank/DDBJ whole genome shotgun (WGS) entry which is preliminary data.</text>
</comment>
<dbReference type="Pfam" id="PF05076">
    <property type="entry name" value="SUFU"/>
    <property type="match status" value="1"/>
</dbReference>